<keyword evidence="4" id="KW-0547">Nucleotide-binding</keyword>
<dbReference type="Pfam" id="PF12330">
    <property type="entry name" value="Haspin_kinase"/>
    <property type="match status" value="1"/>
</dbReference>
<evidence type="ECO:0000256" key="3">
    <source>
        <dbReference type="ARBA" id="ARBA00022679"/>
    </source>
</evidence>
<feature type="region of interest" description="Disordered" evidence="9">
    <location>
        <begin position="1"/>
        <end position="26"/>
    </location>
</feature>
<evidence type="ECO:0000313" key="12">
    <source>
        <dbReference type="Proteomes" id="UP000232323"/>
    </source>
</evidence>
<sequence length="737" mass="79917">MQINSQLADSFSFDQDSKTATSEIKKTASSASARSWISTGLQRGRPSMSLPPKIQYIPEGSKGPKTGRVVVAKKKKELKQQQQVEQLQSIMANLALHYKEVDEFELLEESPKPKQKDAQFLTAASLHTLPSTFMTGVASLSNKQIKSNSLAPGKQAVSLGPDHKQAVSLGPDHKQAVLASSSECWDPLADTVSCEGHMLGWKHDSFESDEATQPLTLPTNQSHCEGSVMLQHQLLHTISGGCASAVKQQSNTHSVECPVVDLGLNLDAPSVVREVSMSRTNTVSQLLGSRTSTVSQLLDNTCDKHAPLVVQKSQTKTPLLEPSVEALQAVSTSSPAATSLSTASSSPSSISHQSQQLLLLPALETEGVSLEVLEDEGNELTSSQAVPSLQRLLSICGQSGRLPSMTEVMTSLGDICSAVKLGEGSYGEAFRLTRTVFKVVPIEGSRPVNGYPQKRAHEMSGEALVALTLSHLTAGSGSAGLENMSPCFVKTSQVTVCHGPYPKQLVMAWHAWDKLHESENEAVDANGEEAECQLYLLIAMEDSGRDLEKHELSKGFEECIGILAQTAFTLAVGECAVQFEHRDMHWGNLLLQPATSSAVDFRLNGEHVSVPCGGVRVSLIDFTASRLVAEDGQLAFCDLSQDPEVFEGPKGEIQFDTYRAMRELTAGDWSASCPATNCLWISYLTDILVNKKLGKSPNLASHKRKLREFRKRSMSYSSCAQMVKEDELFKNMFKNAK</sequence>
<comment type="caution">
    <text evidence="11">The sequence shown here is derived from an EMBL/GenBank/DDBJ whole genome shotgun (WGS) entry which is preliminary data.</text>
</comment>
<dbReference type="GO" id="GO:0005524">
    <property type="term" value="F:ATP binding"/>
    <property type="evidence" value="ECO:0007669"/>
    <property type="project" value="UniProtKB-KW"/>
</dbReference>
<evidence type="ECO:0000256" key="8">
    <source>
        <dbReference type="ARBA" id="ARBA00048679"/>
    </source>
</evidence>
<accession>A0A250XM69</accession>
<dbReference type="OrthoDB" id="21018at2759"/>
<dbReference type="AlphaFoldDB" id="A0A250XM69"/>
<dbReference type="EMBL" id="BEGY01000113">
    <property type="protein sequence ID" value="GAX83992.1"/>
    <property type="molecule type" value="Genomic_DNA"/>
</dbReference>
<evidence type="ECO:0000256" key="7">
    <source>
        <dbReference type="ARBA" id="ARBA00047899"/>
    </source>
</evidence>
<keyword evidence="12" id="KW-1185">Reference proteome</keyword>
<dbReference type="PANTHER" id="PTHR24419:SF18">
    <property type="entry name" value="SERINE_THREONINE-PROTEIN KINASE HASPIN"/>
    <property type="match status" value="1"/>
</dbReference>
<protein>
    <recommendedName>
        <fullName evidence="1">non-specific serine/threonine protein kinase</fullName>
        <ecNumber evidence="1">2.7.11.1</ecNumber>
    </recommendedName>
</protein>
<feature type="domain" description="Serine/threonine-protein kinase haspin C-terminal" evidence="10">
    <location>
        <begin position="643"/>
        <end position="729"/>
    </location>
</feature>
<keyword evidence="3" id="KW-0808">Transferase</keyword>
<proteinExistence type="predicted"/>
<name>A0A250XM69_9CHLO</name>
<evidence type="ECO:0000313" key="11">
    <source>
        <dbReference type="EMBL" id="GAX83992.1"/>
    </source>
</evidence>
<dbReference type="GO" id="GO:0035556">
    <property type="term" value="P:intracellular signal transduction"/>
    <property type="evidence" value="ECO:0007669"/>
    <property type="project" value="TreeGrafter"/>
</dbReference>
<dbReference type="GO" id="GO:0000278">
    <property type="term" value="P:mitotic cell cycle"/>
    <property type="evidence" value="ECO:0007669"/>
    <property type="project" value="TreeGrafter"/>
</dbReference>
<comment type="catalytic activity">
    <reaction evidence="8">
        <text>L-seryl-[protein] + ATP = O-phospho-L-seryl-[protein] + ADP + H(+)</text>
        <dbReference type="Rhea" id="RHEA:17989"/>
        <dbReference type="Rhea" id="RHEA-COMP:9863"/>
        <dbReference type="Rhea" id="RHEA-COMP:11604"/>
        <dbReference type="ChEBI" id="CHEBI:15378"/>
        <dbReference type="ChEBI" id="CHEBI:29999"/>
        <dbReference type="ChEBI" id="CHEBI:30616"/>
        <dbReference type="ChEBI" id="CHEBI:83421"/>
        <dbReference type="ChEBI" id="CHEBI:456216"/>
        <dbReference type="EC" id="2.7.11.1"/>
    </reaction>
</comment>
<keyword evidence="2" id="KW-0723">Serine/threonine-protein kinase</keyword>
<dbReference type="GO" id="GO:0005634">
    <property type="term" value="C:nucleus"/>
    <property type="evidence" value="ECO:0007669"/>
    <property type="project" value="TreeGrafter"/>
</dbReference>
<dbReference type="PANTHER" id="PTHR24419">
    <property type="entry name" value="INTERLEUKIN-1 RECEPTOR-ASSOCIATED KINASE"/>
    <property type="match status" value="1"/>
</dbReference>
<evidence type="ECO:0000256" key="1">
    <source>
        <dbReference type="ARBA" id="ARBA00012513"/>
    </source>
</evidence>
<keyword evidence="6" id="KW-0067">ATP-binding</keyword>
<evidence type="ECO:0000256" key="5">
    <source>
        <dbReference type="ARBA" id="ARBA00022777"/>
    </source>
</evidence>
<dbReference type="EC" id="2.7.11.1" evidence="1"/>
<evidence type="ECO:0000259" key="10">
    <source>
        <dbReference type="SMART" id="SM01331"/>
    </source>
</evidence>
<dbReference type="GO" id="GO:0072354">
    <property type="term" value="F:histone H3T3 kinase activity"/>
    <property type="evidence" value="ECO:0007669"/>
    <property type="project" value="TreeGrafter"/>
</dbReference>
<evidence type="ECO:0000256" key="2">
    <source>
        <dbReference type="ARBA" id="ARBA00022527"/>
    </source>
</evidence>
<dbReference type="Proteomes" id="UP000232323">
    <property type="component" value="Unassembled WGS sequence"/>
</dbReference>
<dbReference type="InterPro" id="IPR024604">
    <property type="entry name" value="GSG2_C"/>
</dbReference>
<evidence type="ECO:0000256" key="9">
    <source>
        <dbReference type="SAM" id="MobiDB-lite"/>
    </source>
</evidence>
<evidence type="ECO:0000256" key="4">
    <source>
        <dbReference type="ARBA" id="ARBA00022741"/>
    </source>
</evidence>
<dbReference type="Gene3D" id="1.10.510.10">
    <property type="entry name" value="Transferase(Phosphotransferase) domain 1"/>
    <property type="match status" value="1"/>
</dbReference>
<dbReference type="GO" id="GO:0005737">
    <property type="term" value="C:cytoplasm"/>
    <property type="evidence" value="ECO:0007669"/>
    <property type="project" value="TreeGrafter"/>
</dbReference>
<reference evidence="11 12" key="1">
    <citation type="submission" date="2017-08" db="EMBL/GenBank/DDBJ databases">
        <title>Acidophilic green algal genome provides insights into adaptation to an acidic environment.</title>
        <authorList>
            <person name="Hirooka S."/>
            <person name="Hirose Y."/>
            <person name="Kanesaki Y."/>
            <person name="Higuchi S."/>
            <person name="Fujiwara T."/>
            <person name="Onuma R."/>
            <person name="Era A."/>
            <person name="Ohbayashi R."/>
            <person name="Uzuka A."/>
            <person name="Nozaki H."/>
            <person name="Yoshikawa H."/>
            <person name="Miyagishima S.Y."/>
        </authorList>
    </citation>
    <scope>NUCLEOTIDE SEQUENCE [LARGE SCALE GENOMIC DNA]</scope>
    <source>
        <strain evidence="11 12">NIES-2499</strain>
    </source>
</reference>
<evidence type="ECO:0000256" key="6">
    <source>
        <dbReference type="ARBA" id="ARBA00022840"/>
    </source>
</evidence>
<dbReference type="STRING" id="1157962.A0A250XM69"/>
<gene>
    <name evidence="11" type="ORF">CEUSTIGMA_g11417.t1</name>
</gene>
<comment type="catalytic activity">
    <reaction evidence="7">
        <text>L-threonyl-[protein] + ATP = O-phospho-L-threonyl-[protein] + ADP + H(+)</text>
        <dbReference type="Rhea" id="RHEA:46608"/>
        <dbReference type="Rhea" id="RHEA-COMP:11060"/>
        <dbReference type="Rhea" id="RHEA-COMP:11605"/>
        <dbReference type="ChEBI" id="CHEBI:15378"/>
        <dbReference type="ChEBI" id="CHEBI:30013"/>
        <dbReference type="ChEBI" id="CHEBI:30616"/>
        <dbReference type="ChEBI" id="CHEBI:61977"/>
        <dbReference type="ChEBI" id="CHEBI:456216"/>
        <dbReference type="EC" id="2.7.11.1"/>
    </reaction>
</comment>
<keyword evidence="5" id="KW-0418">Kinase</keyword>
<organism evidence="11 12">
    <name type="scientific">Chlamydomonas eustigma</name>
    <dbReference type="NCBI Taxonomy" id="1157962"/>
    <lineage>
        <taxon>Eukaryota</taxon>
        <taxon>Viridiplantae</taxon>
        <taxon>Chlorophyta</taxon>
        <taxon>core chlorophytes</taxon>
        <taxon>Chlorophyceae</taxon>
        <taxon>CS clade</taxon>
        <taxon>Chlamydomonadales</taxon>
        <taxon>Chlamydomonadaceae</taxon>
        <taxon>Chlamydomonas</taxon>
    </lineage>
</organism>
<dbReference type="SMART" id="SM01331">
    <property type="entry name" value="DUF3635"/>
    <property type="match status" value="1"/>
</dbReference>
<dbReference type="Gene3D" id="3.30.200.20">
    <property type="entry name" value="Phosphorylase Kinase, domain 1"/>
    <property type="match status" value="1"/>
</dbReference>